<dbReference type="PROSITE" id="PS00109">
    <property type="entry name" value="PROTEIN_KINASE_TYR"/>
    <property type="match status" value="1"/>
</dbReference>
<accession>A0ABM8VZH3</accession>
<gene>
    <name evidence="2" type="ORF">GMARGA_LOCUS1487</name>
</gene>
<dbReference type="InterPro" id="IPR011009">
    <property type="entry name" value="Kinase-like_dom_sf"/>
</dbReference>
<proteinExistence type="predicted"/>
<dbReference type="EMBL" id="CAJVQB010000389">
    <property type="protein sequence ID" value="CAG8486127.1"/>
    <property type="molecule type" value="Genomic_DNA"/>
</dbReference>
<sequence>MSEQQVKLACLLKDDNPFTKSFFVEIEKNEINIPIDQINALQQFIFKPKDLLFTLKMIDKCFDGKILENCLHIVIQAEYTKREKKEDVQSDVIQSFCRRLDSLPLAQDLENQIYDEWKKQIPMLEKYFCNEDKENKTANWLSSKCESAKDQEYMELESALTSKYDNLINDIWDTLKRGVAFKIDRNRKVKEHTAEEKAHSSNFSKARDELLERMGNWNNLFYGQVIKWNNNTYITIVSEEIVLKEIKCFNEYIYNDFETLEKAYAAISNSNYSVYAKEEPRLKTSYKCSCNEESSQTYYVQLTPVCHKRLPHNEKELRNAILAILNALNILHRRDLVHRDIRWDNVLISNENTYNLYDRKCDLFLVGKLFDQLSFNFSLDAQELCGYLKQQRFDNCNEVLAHNWFQHDT</sequence>
<dbReference type="Proteomes" id="UP000789901">
    <property type="component" value="Unassembled WGS sequence"/>
</dbReference>
<evidence type="ECO:0000313" key="3">
    <source>
        <dbReference type="Proteomes" id="UP000789901"/>
    </source>
</evidence>
<dbReference type="InterPro" id="IPR008266">
    <property type="entry name" value="Tyr_kinase_AS"/>
</dbReference>
<dbReference type="Pfam" id="PF00069">
    <property type="entry name" value="Pkinase"/>
    <property type="match status" value="1"/>
</dbReference>
<evidence type="ECO:0000313" key="2">
    <source>
        <dbReference type="EMBL" id="CAG8486127.1"/>
    </source>
</evidence>
<feature type="domain" description="Protein kinase" evidence="1">
    <location>
        <begin position="211"/>
        <end position="409"/>
    </location>
</feature>
<comment type="caution">
    <text evidence="2">The sequence shown here is derived from an EMBL/GenBank/DDBJ whole genome shotgun (WGS) entry which is preliminary data.</text>
</comment>
<name>A0ABM8VZH3_GIGMA</name>
<dbReference type="PROSITE" id="PS50011">
    <property type="entry name" value="PROTEIN_KINASE_DOM"/>
    <property type="match status" value="1"/>
</dbReference>
<evidence type="ECO:0000259" key="1">
    <source>
        <dbReference type="PROSITE" id="PS50011"/>
    </source>
</evidence>
<dbReference type="Gene3D" id="1.10.510.10">
    <property type="entry name" value="Transferase(Phosphotransferase) domain 1"/>
    <property type="match status" value="1"/>
</dbReference>
<dbReference type="SUPFAM" id="SSF56112">
    <property type="entry name" value="Protein kinase-like (PK-like)"/>
    <property type="match status" value="1"/>
</dbReference>
<dbReference type="InterPro" id="IPR000719">
    <property type="entry name" value="Prot_kinase_dom"/>
</dbReference>
<reference evidence="2 3" key="1">
    <citation type="submission" date="2021-06" db="EMBL/GenBank/DDBJ databases">
        <authorList>
            <person name="Kallberg Y."/>
            <person name="Tangrot J."/>
            <person name="Rosling A."/>
        </authorList>
    </citation>
    <scope>NUCLEOTIDE SEQUENCE [LARGE SCALE GENOMIC DNA]</scope>
    <source>
        <strain evidence="2 3">120-4 pot B 10/14</strain>
    </source>
</reference>
<organism evidence="2 3">
    <name type="scientific">Gigaspora margarita</name>
    <dbReference type="NCBI Taxonomy" id="4874"/>
    <lineage>
        <taxon>Eukaryota</taxon>
        <taxon>Fungi</taxon>
        <taxon>Fungi incertae sedis</taxon>
        <taxon>Mucoromycota</taxon>
        <taxon>Glomeromycotina</taxon>
        <taxon>Glomeromycetes</taxon>
        <taxon>Diversisporales</taxon>
        <taxon>Gigasporaceae</taxon>
        <taxon>Gigaspora</taxon>
    </lineage>
</organism>
<protein>
    <submittedName>
        <fullName evidence="2">19460_t:CDS:1</fullName>
    </submittedName>
</protein>
<keyword evidence="3" id="KW-1185">Reference proteome</keyword>